<dbReference type="CDD" id="cd00685">
    <property type="entry name" value="Trans_IPPS_HT"/>
    <property type="match status" value="1"/>
</dbReference>
<dbReference type="InterPro" id="IPR000092">
    <property type="entry name" value="Polyprenyl_synt"/>
</dbReference>
<evidence type="ECO:0000256" key="1">
    <source>
        <dbReference type="ARBA" id="ARBA00001946"/>
    </source>
</evidence>
<evidence type="ECO:0000256" key="2">
    <source>
        <dbReference type="ARBA" id="ARBA00006706"/>
    </source>
</evidence>
<dbReference type="PANTHER" id="PTHR12001">
    <property type="entry name" value="GERANYLGERANYL PYROPHOSPHATE SYNTHASE"/>
    <property type="match status" value="1"/>
</dbReference>
<evidence type="ECO:0000313" key="8">
    <source>
        <dbReference type="Proteomes" id="UP000661894"/>
    </source>
</evidence>
<comment type="similarity">
    <text evidence="2 6">Belongs to the FPP/GGPP synthase family.</text>
</comment>
<dbReference type="PROSITE" id="PS00444">
    <property type="entry name" value="POLYPRENYL_SYNTHASE_2"/>
    <property type="match status" value="1"/>
</dbReference>
<dbReference type="Pfam" id="PF00348">
    <property type="entry name" value="polyprenyl_synt"/>
    <property type="match status" value="1"/>
</dbReference>
<dbReference type="PANTHER" id="PTHR12001:SF85">
    <property type="entry name" value="SHORT CHAIN ISOPRENYL DIPHOSPHATE SYNTHASE"/>
    <property type="match status" value="1"/>
</dbReference>
<dbReference type="InterPro" id="IPR033749">
    <property type="entry name" value="Polyprenyl_synt_CS"/>
</dbReference>
<sequence length="348" mass="36774">MSAPPRETVDTAPVDAALAGFFTDGTRHLVGAEHTRLWAALRDASAGGKRLRPMLFHSVYLALGGRQTDVAAQVGAALELLHTALVVHDDVIDGDTVRRGRPNVVGTFAADARERGHDAERATHYGQSAAILAGDLALAGAVRVIALCGAPPDSVARMLDLVDRALHLSAAGELTDVRLSLDGDADVPSVITMEHQKTAVYSFELPLQLAAVLAGAHAEHEAALTRFARLLGIVYQIRDDLDGMFGDEAATGKSSVSDLREGKCTPLMAYARTTPAWAQIRPYLVSGTADDDAAARVRLLLEECGARAFVEGLAEELTGEAREAVAHLPEAPLLDEWATAVTRGARAA</sequence>
<organism evidence="7 8">
    <name type="scientific">Oceanitalea stevensii</name>
    <dbReference type="NCBI Taxonomy" id="2763072"/>
    <lineage>
        <taxon>Bacteria</taxon>
        <taxon>Bacillati</taxon>
        <taxon>Actinomycetota</taxon>
        <taxon>Actinomycetes</taxon>
        <taxon>Micrococcales</taxon>
        <taxon>Bogoriellaceae</taxon>
        <taxon>Georgenia</taxon>
    </lineage>
</organism>
<evidence type="ECO:0000256" key="5">
    <source>
        <dbReference type="ARBA" id="ARBA00022842"/>
    </source>
</evidence>
<dbReference type="Proteomes" id="UP000661894">
    <property type="component" value="Unassembled WGS sequence"/>
</dbReference>
<keyword evidence="4" id="KW-0479">Metal-binding</keyword>
<comment type="cofactor">
    <cofactor evidence="1">
        <name>Mg(2+)</name>
        <dbReference type="ChEBI" id="CHEBI:18420"/>
    </cofactor>
</comment>
<evidence type="ECO:0000313" key="7">
    <source>
        <dbReference type="EMBL" id="MBD8062461.1"/>
    </source>
</evidence>
<keyword evidence="5" id="KW-0460">Magnesium</keyword>
<keyword evidence="8" id="KW-1185">Reference proteome</keyword>
<name>A0ABR8Z3G3_9MICO</name>
<dbReference type="InterPro" id="IPR008949">
    <property type="entry name" value="Isoprenoid_synthase_dom_sf"/>
</dbReference>
<keyword evidence="3 6" id="KW-0808">Transferase</keyword>
<dbReference type="RefSeq" id="WP_251839573.1">
    <property type="nucleotide sequence ID" value="NZ_JACSPO010000004.1"/>
</dbReference>
<dbReference type="EMBL" id="JACSPO010000004">
    <property type="protein sequence ID" value="MBD8062461.1"/>
    <property type="molecule type" value="Genomic_DNA"/>
</dbReference>
<accession>A0ABR8Z3G3</accession>
<evidence type="ECO:0000256" key="6">
    <source>
        <dbReference type="RuleBase" id="RU004466"/>
    </source>
</evidence>
<gene>
    <name evidence="7" type="ORF">H9624_09000</name>
</gene>
<comment type="caution">
    <text evidence="7">The sequence shown here is derived from an EMBL/GenBank/DDBJ whole genome shotgun (WGS) entry which is preliminary data.</text>
</comment>
<evidence type="ECO:0000256" key="4">
    <source>
        <dbReference type="ARBA" id="ARBA00022723"/>
    </source>
</evidence>
<dbReference type="SFLD" id="SFLDS00005">
    <property type="entry name" value="Isoprenoid_Synthase_Type_I"/>
    <property type="match status" value="1"/>
</dbReference>
<reference evidence="7 8" key="1">
    <citation type="submission" date="2020-08" db="EMBL/GenBank/DDBJ databases">
        <title>A Genomic Blueprint of the Chicken Gut Microbiome.</title>
        <authorList>
            <person name="Gilroy R."/>
            <person name="Ravi A."/>
            <person name="Getino M."/>
            <person name="Pursley I."/>
            <person name="Horton D.L."/>
            <person name="Alikhan N.-F."/>
            <person name="Baker D."/>
            <person name="Gharbi K."/>
            <person name="Hall N."/>
            <person name="Watson M."/>
            <person name="Adriaenssens E.M."/>
            <person name="Foster-Nyarko E."/>
            <person name="Jarju S."/>
            <person name="Secka A."/>
            <person name="Antonio M."/>
            <person name="Oren A."/>
            <person name="Chaudhuri R."/>
            <person name="La Ragione R.M."/>
            <person name="Hildebrand F."/>
            <person name="Pallen M.J."/>
        </authorList>
    </citation>
    <scope>NUCLEOTIDE SEQUENCE [LARGE SCALE GENOMIC DNA]</scope>
    <source>
        <strain evidence="7 8">Sa1BUA1</strain>
    </source>
</reference>
<protein>
    <submittedName>
        <fullName evidence="7">Polyprenyl synthetase family protein</fullName>
    </submittedName>
</protein>
<evidence type="ECO:0000256" key="3">
    <source>
        <dbReference type="ARBA" id="ARBA00022679"/>
    </source>
</evidence>
<dbReference type="SUPFAM" id="SSF48576">
    <property type="entry name" value="Terpenoid synthases"/>
    <property type="match status" value="1"/>
</dbReference>
<dbReference type="Gene3D" id="1.10.600.10">
    <property type="entry name" value="Farnesyl Diphosphate Synthase"/>
    <property type="match status" value="1"/>
</dbReference>
<proteinExistence type="inferred from homology"/>
<dbReference type="PROSITE" id="PS00723">
    <property type="entry name" value="POLYPRENYL_SYNTHASE_1"/>
    <property type="match status" value="1"/>
</dbReference>